<evidence type="ECO:0000259" key="2">
    <source>
        <dbReference type="Pfam" id="PF07484"/>
    </source>
</evidence>
<feature type="domain" description="Phage tail collar" evidence="2">
    <location>
        <begin position="226"/>
        <end position="273"/>
    </location>
</feature>
<dbReference type="OrthoDB" id="9810174at2"/>
<comment type="caution">
    <text evidence="4">The sequence shown here is derived from an EMBL/GenBank/DDBJ whole genome shotgun (WGS) entry which is preliminary data.</text>
</comment>
<dbReference type="Gene3D" id="3.90.1340.10">
    <property type="entry name" value="Phage tail collar domain"/>
    <property type="match status" value="1"/>
</dbReference>
<evidence type="ECO:0000313" key="5">
    <source>
        <dbReference type="Proteomes" id="UP000237073"/>
    </source>
</evidence>
<evidence type="ECO:0000256" key="1">
    <source>
        <dbReference type="SAM" id="MobiDB-lite"/>
    </source>
</evidence>
<gene>
    <name evidence="4" type="ORF">CHU32_17380</name>
    <name evidence="3" type="ORF">CHU33_17280</name>
</gene>
<feature type="compositionally biased region" description="Polar residues" evidence="1">
    <location>
        <begin position="296"/>
        <end position="334"/>
    </location>
</feature>
<dbReference type="EMBL" id="PQGD01000014">
    <property type="protein sequence ID" value="POP46618.1"/>
    <property type="molecule type" value="Genomic_DNA"/>
</dbReference>
<name>A0A2P5GM50_9ENTR</name>
<dbReference type="InterPro" id="IPR037053">
    <property type="entry name" value="Phage_tail_collar_dom_sf"/>
</dbReference>
<dbReference type="EMBL" id="PQGE01000016">
    <property type="protein sequence ID" value="POP43086.1"/>
    <property type="molecule type" value="Genomic_DNA"/>
</dbReference>
<dbReference type="InterPro" id="IPR051934">
    <property type="entry name" value="Phage_Tail_Fiber_Structural"/>
</dbReference>
<dbReference type="Proteomes" id="UP000247005">
    <property type="component" value="Unassembled WGS sequence"/>
</dbReference>
<evidence type="ECO:0000313" key="4">
    <source>
        <dbReference type="EMBL" id="POP46618.1"/>
    </source>
</evidence>
<protein>
    <recommendedName>
        <fullName evidence="2">Phage tail collar domain-containing protein</fullName>
    </recommendedName>
</protein>
<organism evidence="4 6">
    <name type="scientific">Superficieibacter electus</name>
    <dbReference type="NCBI Taxonomy" id="2022662"/>
    <lineage>
        <taxon>Bacteria</taxon>
        <taxon>Pseudomonadati</taxon>
        <taxon>Pseudomonadota</taxon>
        <taxon>Gammaproteobacteria</taxon>
        <taxon>Enterobacterales</taxon>
        <taxon>Enterobacteriaceae</taxon>
        <taxon>Superficieibacter</taxon>
    </lineage>
</organism>
<reference evidence="5 6" key="1">
    <citation type="submission" date="2018-01" db="EMBL/GenBank/DDBJ databases">
        <title>Superficieibacter electus gen. nov., sp. nov., an extended-spectrum beta-lactamase possessing member of the Enterobacteriaceae family, isolated from intensive care unit surfaces.</title>
        <authorList>
            <person name="Potter R.F."/>
            <person name="D'Souza A.W."/>
        </authorList>
    </citation>
    <scope>NUCLEOTIDE SEQUENCE [LARGE SCALE GENOMIC DNA]</scope>
    <source>
        <strain evidence="4 6">BP-1</strain>
        <strain evidence="3 5">BP-2</strain>
    </source>
</reference>
<dbReference type="InterPro" id="IPR011083">
    <property type="entry name" value="Phage_tail_collar_dom"/>
</dbReference>
<dbReference type="Pfam" id="PF07484">
    <property type="entry name" value="Collar"/>
    <property type="match status" value="1"/>
</dbReference>
<dbReference type="PANTHER" id="PTHR35191">
    <property type="entry name" value="PROPHAGE SIDE TAIL FIBER PROTEIN HOMOLOG STFQ-RELATED"/>
    <property type="match status" value="1"/>
</dbReference>
<dbReference type="SUPFAM" id="SSF88874">
    <property type="entry name" value="Receptor-binding domain of short tail fibre protein gp12"/>
    <property type="match status" value="2"/>
</dbReference>
<dbReference type="PANTHER" id="PTHR35191:SF1">
    <property type="entry name" value="PROPHAGE SIDE TAIL FIBER PROTEIN HOMOLOG STFQ-RELATED"/>
    <property type="match status" value="1"/>
</dbReference>
<accession>A0A2P5GM50</accession>
<feature type="region of interest" description="Disordered" evidence="1">
    <location>
        <begin position="293"/>
        <end position="358"/>
    </location>
</feature>
<proteinExistence type="predicted"/>
<keyword evidence="5" id="KW-1185">Reference proteome</keyword>
<evidence type="ECO:0000313" key="6">
    <source>
        <dbReference type="Proteomes" id="UP000247005"/>
    </source>
</evidence>
<evidence type="ECO:0000313" key="3">
    <source>
        <dbReference type="EMBL" id="POP43086.1"/>
    </source>
</evidence>
<dbReference type="AlphaFoldDB" id="A0A2P5GM50"/>
<dbReference type="Proteomes" id="UP000237073">
    <property type="component" value="Unassembled WGS sequence"/>
</dbReference>
<sequence>MDKATEALEKAGTNIAHKHKWGDITPAIGIGSTNQIATFFDWSQFQFTTGQHLLIDTSKCTNAPDGFPLTGFIQAVVQATDVTNDNTQTAVLLVSKYGAAFQNKVLLMNRMSGKWSLIELFNNKVYVEHILQTSKPGELTTDSWLGWSGPDGDMLKGYDYGVISVGNGRSGNNGAYQLFFNGSSMDSQGGLQIFARGRDDIGTLTEAKAVRLYHEGFEPAELLPVGAPIPWPSDKAPSGYALMTGQSFDKTKYPKLAVAYPSGKIPDMRGWTIKGKPASGRAILSVEQDGIKSHNHTGNIGNTDLGTKNSSTTDLGSKTTNSFNYGTKNTSTGGAHNHKIPTDASGSSNVKALEDTDNSDEGFHDVTSTDGNHSHSVAIGAHAHSIGLGSHAHNITLGWHGHSITINNMGNNENTVKNIAFNYIVRLA</sequence>